<protein>
    <recommendedName>
        <fullName evidence="1">Rhodanese domain-containing protein</fullName>
    </recommendedName>
</protein>
<dbReference type="InterPro" id="IPR044615">
    <property type="entry name" value="STR9"/>
</dbReference>
<dbReference type="InterPro" id="IPR001763">
    <property type="entry name" value="Rhodanese-like_dom"/>
</dbReference>
<evidence type="ECO:0000313" key="2">
    <source>
        <dbReference type="EMBL" id="KAI3951418.1"/>
    </source>
</evidence>
<feature type="domain" description="Rhodanese" evidence="1">
    <location>
        <begin position="57"/>
        <end position="180"/>
    </location>
</feature>
<dbReference type="PANTHER" id="PTHR45508:SF1">
    <property type="entry name" value="RHODANESE-LIKE DOMAIN-CONTAINING PROTEIN 9, CHLOROPLASTIC"/>
    <property type="match status" value="1"/>
</dbReference>
<name>A0AAD4XVP2_9MAGN</name>
<dbReference type="AlphaFoldDB" id="A0AAD4XVP2"/>
<evidence type="ECO:0000259" key="1">
    <source>
        <dbReference type="PROSITE" id="PS50206"/>
    </source>
</evidence>
<evidence type="ECO:0000313" key="3">
    <source>
        <dbReference type="Proteomes" id="UP001202328"/>
    </source>
</evidence>
<dbReference type="PROSITE" id="PS50206">
    <property type="entry name" value="RHODANESE_3"/>
    <property type="match status" value="1"/>
</dbReference>
<proteinExistence type="predicted"/>
<dbReference type="Proteomes" id="UP001202328">
    <property type="component" value="Unassembled WGS sequence"/>
</dbReference>
<keyword evidence="3" id="KW-1185">Reference proteome</keyword>
<reference evidence="2" key="1">
    <citation type="submission" date="2022-04" db="EMBL/GenBank/DDBJ databases">
        <title>A functionally conserved STORR gene fusion in Papaver species that diverged 16.8 million years ago.</title>
        <authorList>
            <person name="Catania T."/>
        </authorList>
    </citation>
    <scope>NUCLEOTIDE SEQUENCE</scope>
    <source>
        <strain evidence="2">S-188037</strain>
    </source>
</reference>
<dbReference type="GO" id="GO:0009507">
    <property type="term" value="C:chloroplast"/>
    <property type="evidence" value="ECO:0007669"/>
    <property type="project" value="TreeGrafter"/>
</dbReference>
<dbReference type="Gene3D" id="3.40.250.10">
    <property type="entry name" value="Rhodanese-like domain"/>
    <property type="match status" value="1"/>
</dbReference>
<accession>A0AAD4XVP2</accession>
<dbReference type="SMART" id="SM00450">
    <property type="entry name" value="RHOD"/>
    <property type="match status" value="1"/>
</dbReference>
<dbReference type="EMBL" id="JAJJMB010002444">
    <property type="protein sequence ID" value="KAI3951418.1"/>
    <property type="molecule type" value="Genomic_DNA"/>
</dbReference>
<dbReference type="CDD" id="cd00158">
    <property type="entry name" value="RHOD"/>
    <property type="match status" value="1"/>
</dbReference>
<dbReference type="FunFam" id="3.40.250.10:FF:000038">
    <property type="entry name" value="Rhodanese-like domain-containing protein 9, chloroplastic"/>
    <property type="match status" value="1"/>
</dbReference>
<dbReference type="InterPro" id="IPR036873">
    <property type="entry name" value="Rhodanese-like_dom_sf"/>
</dbReference>
<comment type="caution">
    <text evidence="2">The sequence shown here is derived from an EMBL/GenBank/DDBJ whole genome shotgun (WGS) entry which is preliminary data.</text>
</comment>
<organism evidence="2 3">
    <name type="scientific">Papaver atlanticum</name>
    <dbReference type="NCBI Taxonomy" id="357466"/>
    <lineage>
        <taxon>Eukaryota</taxon>
        <taxon>Viridiplantae</taxon>
        <taxon>Streptophyta</taxon>
        <taxon>Embryophyta</taxon>
        <taxon>Tracheophyta</taxon>
        <taxon>Spermatophyta</taxon>
        <taxon>Magnoliopsida</taxon>
        <taxon>Ranunculales</taxon>
        <taxon>Papaveraceae</taxon>
        <taxon>Papaveroideae</taxon>
        <taxon>Papaver</taxon>
    </lineage>
</organism>
<sequence>MGSLGCCSSLSLTRTSQLNFSNNHKRIMTCKPLRKRSMEIRAEVNYVSSDEAKELVAVEGYAVLDVRDSSQYDRAHIKSCYHVPLFIEDKDNDPGTIVKRTVHNNFSGLFFGIPFTKRNTEFVKSVRSRFSPDTKLLLVCQEGLRSSAAANELEKAGFENISCITSGLQSVKPGTFESVGSAELQNAGKAGLVTVQGKISAVLGTVLICAYLFITFFPDQAEKILQMLNFKSILNRTRSLPSFHG</sequence>
<dbReference type="Pfam" id="PF00581">
    <property type="entry name" value="Rhodanese"/>
    <property type="match status" value="1"/>
</dbReference>
<dbReference type="SUPFAM" id="SSF52821">
    <property type="entry name" value="Rhodanese/Cell cycle control phosphatase"/>
    <property type="match status" value="1"/>
</dbReference>
<gene>
    <name evidence="2" type="ORF">MKW98_030270</name>
</gene>
<dbReference type="PANTHER" id="PTHR45508">
    <property type="entry name" value="RHODANESE-LIKE DOMAIN-CONTAINING PROTEIN 9, CHLOROPLASTIC"/>
    <property type="match status" value="1"/>
</dbReference>